<reference evidence="10 11" key="1">
    <citation type="submission" date="2024-01" db="EMBL/GenBank/DDBJ databases">
        <title>Hyphobacterium bacterium isolated from marine sediment.</title>
        <authorList>
            <person name="Zhao S."/>
        </authorList>
    </citation>
    <scope>NUCLEOTIDE SEQUENCE [LARGE SCALE GENOMIC DNA]</scope>
    <source>
        <strain evidence="10 11">Y60-23</strain>
    </source>
</reference>
<evidence type="ECO:0000256" key="8">
    <source>
        <dbReference type="SAM" id="MobiDB-lite"/>
    </source>
</evidence>
<dbReference type="InterPro" id="IPR000527">
    <property type="entry name" value="Flag_Lring"/>
</dbReference>
<comment type="similarity">
    <text evidence="2 7">Belongs to the FlgH family.</text>
</comment>
<evidence type="ECO:0000256" key="6">
    <source>
        <dbReference type="ARBA" id="ARBA00023237"/>
    </source>
</evidence>
<keyword evidence="4 7" id="KW-0472">Membrane</keyword>
<evidence type="ECO:0000256" key="4">
    <source>
        <dbReference type="ARBA" id="ARBA00023136"/>
    </source>
</evidence>
<feature type="region of interest" description="Disordered" evidence="8">
    <location>
        <begin position="52"/>
        <end position="84"/>
    </location>
</feature>
<dbReference type="HAMAP" id="MF_00415">
    <property type="entry name" value="FlgH"/>
    <property type="match status" value="1"/>
</dbReference>
<gene>
    <name evidence="7 10" type="primary">flgH</name>
    <name evidence="10" type="ORF">V0U35_10190</name>
</gene>
<keyword evidence="3 7" id="KW-0732">Signal</keyword>
<evidence type="ECO:0000313" key="10">
    <source>
        <dbReference type="EMBL" id="MEE2567050.1"/>
    </source>
</evidence>
<dbReference type="Pfam" id="PF02107">
    <property type="entry name" value="FlgH"/>
    <property type="match status" value="1"/>
</dbReference>
<evidence type="ECO:0000313" key="11">
    <source>
        <dbReference type="Proteomes" id="UP001310692"/>
    </source>
</evidence>
<keyword evidence="10" id="KW-0282">Flagellum</keyword>
<organism evidence="10 11">
    <name type="scientific">Hyphobacterium marinum</name>
    <dbReference type="NCBI Taxonomy" id="3116574"/>
    <lineage>
        <taxon>Bacteria</taxon>
        <taxon>Pseudomonadati</taxon>
        <taxon>Pseudomonadota</taxon>
        <taxon>Alphaproteobacteria</taxon>
        <taxon>Maricaulales</taxon>
        <taxon>Maricaulaceae</taxon>
        <taxon>Hyphobacterium</taxon>
    </lineage>
</organism>
<dbReference type="RefSeq" id="WP_330196609.1">
    <property type="nucleotide sequence ID" value="NZ_JAZDRO010000004.1"/>
</dbReference>
<feature type="compositionally biased region" description="Low complexity" evidence="8">
    <location>
        <begin position="60"/>
        <end position="84"/>
    </location>
</feature>
<evidence type="ECO:0000256" key="9">
    <source>
        <dbReference type="SAM" id="SignalP"/>
    </source>
</evidence>
<keyword evidence="10" id="KW-0969">Cilium</keyword>
<feature type="signal peptide" evidence="9">
    <location>
        <begin position="1"/>
        <end position="25"/>
    </location>
</feature>
<dbReference type="PANTHER" id="PTHR34933:SF1">
    <property type="entry name" value="FLAGELLAR L-RING PROTEIN"/>
    <property type="match status" value="1"/>
</dbReference>
<dbReference type="PRINTS" id="PR01008">
    <property type="entry name" value="FLGLRINGFLGH"/>
</dbReference>
<comment type="subunit">
    <text evidence="7">The basal body constitutes a major portion of the flagellar organelle and consists of four rings (L,P,S, and M) mounted on a central rod.</text>
</comment>
<evidence type="ECO:0000256" key="1">
    <source>
        <dbReference type="ARBA" id="ARBA00002591"/>
    </source>
</evidence>
<evidence type="ECO:0000256" key="5">
    <source>
        <dbReference type="ARBA" id="ARBA00023143"/>
    </source>
</evidence>
<evidence type="ECO:0000256" key="2">
    <source>
        <dbReference type="ARBA" id="ARBA00006929"/>
    </source>
</evidence>
<name>A0ABU7LZU8_9PROT</name>
<keyword evidence="11" id="KW-1185">Reference proteome</keyword>
<feature type="chain" id="PRO_5046945473" description="Flagellar L-ring protein" evidence="9">
    <location>
        <begin position="26"/>
        <end position="285"/>
    </location>
</feature>
<evidence type="ECO:0000256" key="7">
    <source>
        <dbReference type="HAMAP-Rule" id="MF_00415"/>
    </source>
</evidence>
<comment type="caution">
    <text evidence="10">The sequence shown here is derived from an EMBL/GenBank/DDBJ whole genome shotgun (WGS) entry which is preliminary data.</text>
</comment>
<dbReference type="Proteomes" id="UP001310692">
    <property type="component" value="Unassembled WGS sequence"/>
</dbReference>
<proteinExistence type="inferred from homology"/>
<keyword evidence="7" id="KW-0449">Lipoprotein</keyword>
<dbReference type="PANTHER" id="PTHR34933">
    <property type="entry name" value="FLAGELLAR L-RING PROTEIN"/>
    <property type="match status" value="1"/>
</dbReference>
<keyword evidence="6 7" id="KW-0998">Cell outer membrane</keyword>
<protein>
    <recommendedName>
        <fullName evidence="7">Flagellar L-ring protein</fullName>
    </recommendedName>
    <alternativeName>
        <fullName evidence="7">Basal body L-ring protein</fullName>
    </alternativeName>
</protein>
<dbReference type="EMBL" id="JAZDRO010000004">
    <property type="protein sequence ID" value="MEE2567050.1"/>
    <property type="molecule type" value="Genomic_DNA"/>
</dbReference>
<evidence type="ECO:0000256" key="3">
    <source>
        <dbReference type="ARBA" id="ARBA00022729"/>
    </source>
</evidence>
<sequence>MTRSVLALIAAGVLASACSTTDRLASVGSTPDLTPIQNPALYAGAPAYAQSPAYYPPQSPQAQVQQQAWQAPQQQPYQQPQAQPYPASAAYSAASYEATPTNSLWAPGARTFFGDPRASRPGDILTVNINISDSAQVQNTTNRSRTATENSNLTNFLGGEAALSSFFNDAIDPASLTSFGSNGSHAGTGLVNRQETINLSVAAVVAQTLPNGNLAITGRQEVRINNEIRELLISGVVRPEDIASDNTIRHTQIAEARISYGGRGHISDVQRPRIGQEIYDILWPF</sequence>
<dbReference type="PROSITE" id="PS51257">
    <property type="entry name" value="PROKAR_LIPOPROTEIN"/>
    <property type="match status" value="1"/>
</dbReference>
<keyword evidence="5 7" id="KW-0975">Bacterial flagellum</keyword>
<dbReference type="NCBIfam" id="NF001305">
    <property type="entry name" value="PRK00249.1-5"/>
    <property type="match status" value="1"/>
</dbReference>
<accession>A0ABU7LZU8</accession>
<keyword evidence="10" id="KW-0966">Cell projection</keyword>
<comment type="function">
    <text evidence="1 7">Assembles around the rod to form the L-ring and probably protects the motor/basal body from shearing forces during rotation.</text>
</comment>
<comment type="subcellular location">
    <subcellularLocation>
        <location evidence="7">Cell outer membrane</location>
        <topology evidence="7">Lipid-anchor</topology>
    </subcellularLocation>
    <subcellularLocation>
        <location evidence="7">Bacterial flagellum basal body</location>
    </subcellularLocation>
</comment>